<name>A0AAE3VQ94_9HYPH</name>
<keyword evidence="2" id="KW-1185">Reference proteome</keyword>
<dbReference type="AlphaFoldDB" id="A0AAE3VQ94"/>
<dbReference type="RefSeq" id="WP_306885960.1">
    <property type="nucleotide sequence ID" value="NZ_JAUSUL010000002.1"/>
</dbReference>
<comment type="caution">
    <text evidence="1">The sequence shown here is derived from an EMBL/GenBank/DDBJ whole genome shotgun (WGS) entry which is preliminary data.</text>
</comment>
<dbReference type="EMBL" id="JAUSUL010000002">
    <property type="protein sequence ID" value="MDQ0316132.1"/>
    <property type="molecule type" value="Genomic_DNA"/>
</dbReference>
<evidence type="ECO:0000313" key="2">
    <source>
        <dbReference type="Proteomes" id="UP001229244"/>
    </source>
</evidence>
<dbReference type="Proteomes" id="UP001229244">
    <property type="component" value="Unassembled WGS sequence"/>
</dbReference>
<protein>
    <submittedName>
        <fullName evidence="1">Uncharacterized protein</fullName>
    </submittedName>
</protein>
<sequence>MATPAAAQEVTIGAYACQADRAVSIREQESGDPVSGGESPVAPDFRLLIAEADPADNFTNCLGAASADSNAIIDFCQETDAPFYTATLTDRPEPSFATLFAGDQRIGSGGRTIFRNGPSMLDFRPGRGDFRYTLFYSEPQVFSDGLAFDFVTEQGHCRKAD</sequence>
<reference evidence="1" key="1">
    <citation type="submission" date="2023-07" db="EMBL/GenBank/DDBJ databases">
        <title>Genomic Encyclopedia of Type Strains, Phase IV (KMG-IV): sequencing the most valuable type-strain genomes for metagenomic binning, comparative biology and taxonomic classification.</title>
        <authorList>
            <person name="Goeker M."/>
        </authorList>
    </citation>
    <scope>NUCLEOTIDE SEQUENCE</scope>
    <source>
        <strain evidence="1">DSM 21202</strain>
    </source>
</reference>
<evidence type="ECO:0000313" key="1">
    <source>
        <dbReference type="EMBL" id="MDQ0316132.1"/>
    </source>
</evidence>
<organism evidence="1 2">
    <name type="scientific">Amorphus orientalis</name>
    <dbReference type="NCBI Taxonomy" id="649198"/>
    <lineage>
        <taxon>Bacteria</taxon>
        <taxon>Pseudomonadati</taxon>
        <taxon>Pseudomonadota</taxon>
        <taxon>Alphaproteobacteria</taxon>
        <taxon>Hyphomicrobiales</taxon>
        <taxon>Amorphaceae</taxon>
        <taxon>Amorphus</taxon>
    </lineage>
</organism>
<gene>
    <name evidence="1" type="ORF">J2S73_002589</name>
</gene>
<accession>A0AAE3VQ94</accession>
<proteinExistence type="predicted"/>